<sequence length="290" mass="31785">MRFDIDMAFSVEVPSDEGVDPERIGGSVKADGKVITISADSLSVFPSVKMIDRKALNEFALRLKKAGVTVEVEGPHGVLISMGDVKPNFIARIGMNSPAMRIGKLEATRGLFGRKRSSVAVVPMTVPETLFPLAPTFLKMYRRRVTTTHYARGGGRPRIIFVRDSESWDGKAPKVMNVEAEVIEIGSSPDAGLVLPGLEPVHARIVHNDLDEYVLIANGPVGGSAGFRPGRDYTLRSGARIELGDWRLVFFREEYADHGRPFGGRNGGELSFQRPQLNPRTGLVERDSNE</sequence>
<protein>
    <recommendedName>
        <fullName evidence="4">FHA domain-containing protein</fullName>
    </recommendedName>
</protein>
<organism evidence="2 3">
    <name type="scientific">Paeniglutamicibacter cryotolerans</name>
    <dbReference type="NCBI Taxonomy" id="670079"/>
    <lineage>
        <taxon>Bacteria</taxon>
        <taxon>Bacillati</taxon>
        <taxon>Actinomycetota</taxon>
        <taxon>Actinomycetes</taxon>
        <taxon>Micrococcales</taxon>
        <taxon>Micrococcaceae</taxon>
        <taxon>Paeniglutamicibacter</taxon>
    </lineage>
</organism>
<dbReference type="InterPro" id="IPR008984">
    <property type="entry name" value="SMAD_FHA_dom_sf"/>
</dbReference>
<evidence type="ECO:0008006" key="4">
    <source>
        <dbReference type="Google" id="ProtNLM"/>
    </source>
</evidence>
<dbReference type="Proteomes" id="UP000523000">
    <property type="component" value="Unassembled WGS sequence"/>
</dbReference>
<gene>
    <name evidence="2" type="ORF">E9229_000722</name>
</gene>
<reference evidence="2 3" key="1">
    <citation type="submission" date="2020-08" db="EMBL/GenBank/DDBJ databases">
        <title>Sequencing the genomes of 1000 actinobacteria strains.</title>
        <authorList>
            <person name="Klenk H.-P."/>
        </authorList>
    </citation>
    <scope>NUCLEOTIDE SEQUENCE [LARGE SCALE GENOMIC DNA]</scope>
    <source>
        <strain evidence="2 3">DSM 22826</strain>
    </source>
</reference>
<name>A0A839QR30_9MICC</name>
<feature type="region of interest" description="Disordered" evidence="1">
    <location>
        <begin position="262"/>
        <end position="290"/>
    </location>
</feature>
<dbReference type="EMBL" id="JACHVS010000001">
    <property type="protein sequence ID" value="MBB2994531.1"/>
    <property type="molecule type" value="Genomic_DNA"/>
</dbReference>
<dbReference type="AlphaFoldDB" id="A0A839QR30"/>
<dbReference type="CDD" id="cd00060">
    <property type="entry name" value="FHA"/>
    <property type="match status" value="1"/>
</dbReference>
<evidence type="ECO:0000313" key="3">
    <source>
        <dbReference type="Proteomes" id="UP000523000"/>
    </source>
</evidence>
<evidence type="ECO:0000256" key="1">
    <source>
        <dbReference type="SAM" id="MobiDB-lite"/>
    </source>
</evidence>
<comment type="caution">
    <text evidence="2">The sequence shown here is derived from an EMBL/GenBank/DDBJ whole genome shotgun (WGS) entry which is preliminary data.</text>
</comment>
<evidence type="ECO:0000313" key="2">
    <source>
        <dbReference type="EMBL" id="MBB2994531.1"/>
    </source>
</evidence>
<dbReference type="RefSeq" id="WP_183509905.1">
    <property type="nucleotide sequence ID" value="NZ_BAABGK010000017.1"/>
</dbReference>
<dbReference type="SUPFAM" id="SSF49879">
    <property type="entry name" value="SMAD/FHA domain"/>
    <property type="match status" value="1"/>
</dbReference>
<keyword evidence="3" id="KW-1185">Reference proteome</keyword>
<accession>A0A839QR30</accession>
<proteinExistence type="predicted"/>